<evidence type="ECO:0000256" key="1">
    <source>
        <dbReference type="ARBA" id="ARBA00003572"/>
    </source>
</evidence>
<feature type="region of interest" description="Disordered" evidence="12">
    <location>
        <begin position="16"/>
        <end position="40"/>
    </location>
</feature>
<comment type="similarity">
    <text evidence="3">Belongs to the flavokinase family.</text>
</comment>
<evidence type="ECO:0000256" key="10">
    <source>
        <dbReference type="ARBA" id="ARBA00022840"/>
    </source>
</evidence>
<evidence type="ECO:0000313" key="15">
    <source>
        <dbReference type="Proteomes" id="UP001201163"/>
    </source>
</evidence>
<feature type="domain" description="Riboflavin kinase" evidence="13">
    <location>
        <begin position="42"/>
        <end position="177"/>
    </location>
</feature>
<evidence type="ECO:0000256" key="12">
    <source>
        <dbReference type="SAM" id="MobiDB-lite"/>
    </source>
</evidence>
<gene>
    <name evidence="14" type="ORF">EDB92DRAFT_1833613</name>
</gene>
<organism evidence="14 15">
    <name type="scientific">Lactarius akahatsu</name>
    <dbReference type="NCBI Taxonomy" id="416441"/>
    <lineage>
        <taxon>Eukaryota</taxon>
        <taxon>Fungi</taxon>
        <taxon>Dikarya</taxon>
        <taxon>Basidiomycota</taxon>
        <taxon>Agaricomycotina</taxon>
        <taxon>Agaricomycetes</taxon>
        <taxon>Russulales</taxon>
        <taxon>Russulaceae</taxon>
        <taxon>Lactarius</taxon>
    </lineage>
</organism>
<dbReference type="SMART" id="SM00904">
    <property type="entry name" value="Flavokinase"/>
    <property type="match status" value="1"/>
</dbReference>
<comment type="caution">
    <text evidence="14">The sequence shown here is derived from an EMBL/GenBank/DDBJ whole genome shotgun (WGS) entry which is preliminary data.</text>
</comment>
<keyword evidence="7" id="KW-0288">FMN</keyword>
<keyword evidence="9" id="KW-0547">Nucleotide-binding</keyword>
<evidence type="ECO:0000256" key="6">
    <source>
        <dbReference type="ARBA" id="ARBA00022630"/>
    </source>
</evidence>
<dbReference type="AlphaFoldDB" id="A0AAD4LU49"/>
<dbReference type="Proteomes" id="UP001201163">
    <property type="component" value="Unassembled WGS sequence"/>
</dbReference>
<evidence type="ECO:0000256" key="8">
    <source>
        <dbReference type="ARBA" id="ARBA00022679"/>
    </source>
</evidence>
<dbReference type="GO" id="GO:0009398">
    <property type="term" value="P:FMN biosynthetic process"/>
    <property type="evidence" value="ECO:0007669"/>
    <property type="project" value="TreeGrafter"/>
</dbReference>
<dbReference type="Gene3D" id="2.40.30.30">
    <property type="entry name" value="Riboflavin kinase-like"/>
    <property type="match status" value="1"/>
</dbReference>
<dbReference type="PANTHER" id="PTHR22749:SF6">
    <property type="entry name" value="RIBOFLAVIN KINASE"/>
    <property type="match status" value="1"/>
</dbReference>
<dbReference type="Pfam" id="PF01687">
    <property type="entry name" value="Flavokinase"/>
    <property type="match status" value="1"/>
</dbReference>
<dbReference type="GO" id="GO:0005739">
    <property type="term" value="C:mitochondrion"/>
    <property type="evidence" value="ECO:0007669"/>
    <property type="project" value="TreeGrafter"/>
</dbReference>
<keyword evidence="8" id="KW-0808">Transferase</keyword>
<evidence type="ECO:0000313" key="14">
    <source>
        <dbReference type="EMBL" id="KAH8999336.1"/>
    </source>
</evidence>
<dbReference type="EC" id="2.7.1.26" evidence="4"/>
<evidence type="ECO:0000256" key="3">
    <source>
        <dbReference type="ARBA" id="ARBA00010108"/>
    </source>
</evidence>
<evidence type="ECO:0000256" key="11">
    <source>
        <dbReference type="ARBA" id="ARBA00029960"/>
    </source>
</evidence>
<evidence type="ECO:0000259" key="13">
    <source>
        <dbReference type="SMART" id="SM00904"/>
    </source>
</evidence>
<name>A0AAD4LU49_9AGAM</name>
<dbReference type="EMBL" id="JAKELL010000004">
    <property type="protein sequence ID" value="KAH8999336.1"/>
    <property type="molecule type" value="Genomic_DNA"/>
</dbReference>
<comment type="function">
    <text evidence="1">Catalyzes the phosphorylation of riboflavin (vitamin B2) to form flavin mononucleotide (FMN) coenzyme.</text>
</comment>
<dbReference type="InterPro" id="IPR015865">
    <property type="entry name" value="Riboflavin_kinase_bac/euk"/>
</dbReference>
<accession>A0AAD4LU49</accession>
<dbReference type="InterPro" id="IPR023465">
    <property type="entry name" value="Riboflavin_kinase_dom_sf"/>
</dbReference>
<proteinExistence type="inferred from homology"/>
<dbReference type="GO" id="GO:0008531">
    <property type="term" value="F:riboflavin kinase activity"/>
    <property type="evidence" value="ECO:0007669"/>
    <property type="project" value="UniProtKB-EC"/>
</dbReference>
<keyword evidence="6" id="KW-0285">Flavoprotein</keyword>
<keyword evidence="10" id="KW-0067">ATP-binding</keyword>
<dbReference type="PANTHER" id="PTHR22749">
    <property type="entry name" value="RIBOFLAVIN KINASE/FMN ADENYLYLTRANSFERASE"/>
    <property type="match status" value="1"/>
</dbReference>
<comment type="pathway">
    <text evidence="2">Cofactor biosynthesis; FMN biosynthesis; FMN from riboflavin (ATP route): step 1/1.</text>
</comment>
<evidence type="ECO:0000256" key="7">
    <source>
        <dbReference type="ARBA" id="ARBA00022643"/>
    </source>
</evidence>
<evidence type="ECO:0000256" key="4">
    <source>
        <dbReference type="ARBA" id="ARBA00012105"/>
    </source>
</evidence>
<sequence length="202" mass="22426">MTAPSENTAEYLQALSERPSAPLRTETFRQTRPSTVGPDAVEPPFPIFLSGAVQKGFGRGGKDLGCPTANLPDESITPMTSVCKPGVYFGYAQVYGLSEQEGKVHPMVMSLGWNPFYKNERLTAEIHIMHEFKSDFYGHDMQAVVLGYIRPELDYTSREALIEDINTDKRVALKSLSREAYMKFGVDPNPANGGFDQERPSL</sequence>
<dbReference type="SUPFAM" id="SSF82114">
    <property type="entry name" value="Riboflavin kinase-like"/>
    <property type="match status" value="1"/>
</dbReference>
<evidence type="ECO:0000256" key="2">
    <source>
        <dbReference type="ARBA" id="ARBA00005201"/>
    </source>
</evidence>
<keyword evidence="15" id="KW-1185">Reference proteome</keyword>
<keyword evidence="14" id="KW-0418">Kinase</keyword>
<dbReference type="InterPro" id="IPR023468">
    <property type="entry name" value="Riboflavin_kinase"/>
</dbReference>
<protein>
    <recommendedName>
        <fullName evidence="5">Riboflavin kinase</fullName>
        <ecNumber evidence="4">2.7.1.26</ecNumber>
    </recommendedName>
    <alternativeName>
        <fullName evidence="11">Flavin mononucleotide kinase 1</fullName>
    </alternativeName>
</protein>
<dbReference type="GO" id="GO:0005524">
    <property type="term" value="F:ATP binding"/>
    <property type="evidence" value="ECO:0007669"/>
    <property type="project" value="UniProtKB-KW"/>
</dbReference>
<reference evidence="14" key="1">
    <citation type="submission" date="2022-01" db="EMBL/GenBank/DDBJ databases">
        <title>Comparative genomics reveals a dynamic genome evolution in the ectomycorrhizal milk-cap (Lactarius) mushrooms.</title>
        <authorList>
            <consortium name="DOE Joint Genome Institute"/>
            <person name="Lebreton A."/>
            <person name="Tang N."/>
            <person name="Kuo A."/>
            <person name="LaButti K."/>
            <person name="Drula E."/>
            <person name="Barry K."/>
            <person name="Clum A."/>
            <person name="Lipzen A."/>
            <person name="Mousain D."/>
            <person name="Ng V."/>
            <person name="Wang R."/>
            <person name="Wang X."/>
            <person name="Dai Y."/>
            <person name="Henrissat B."/>
            <person name="Grigoriev I.V."/>
            <person name="Guerin-Laguette A."/>
            <person name="Yu F."/>
            <person name="Martin F.M."/>
        </authorList>
    </citation>
    <scope>NUCLEOTIDE SEQUENCE</scope>
    <source>
        <strain evidence="14">QP</strain>
    </source>
</reference>
<evidence type="ECO:0000256" key="5">
    <source>
        <dbReference type="ARBA" id="ARBA00017394"/>
    </source>
</evidence>
<evidence type="ECO:0000256" key="9">
    <source>
        <dbReference type="ARBA" id="ARBA00022741"/>
    </source>
</evidence>
<dbReference type="GO" id="GO:0009231">
    <property type="term" value="P:riboflavin biosynthetic process"/>
    <property type="evidence" value="ECO:0007669"/>
    <property type="project" value="InterPro"/>
</dbReference>